<keyword evidence="3" id="KW-1185">Reference proteome</keyword>
<accession>A0ABD4T723</accession>
<feature type="transmembrane region" description="Helical" evidence="1">
    <location>
        <begin position="78"/>
        <end position="97"/>
    </location>
</feature>
<feature type="transmembrane region" description="Helical" evidence="1">
    <location>
        <begin position="103"/>
        <end position="126"/>
    </location>
</feature>
<dbReference type="AlphaFoldDB" id="A0ABD4T723"/>
<proteinExistence type="predicted"/>
<evidence type="ECO:0000313" key="3">
    <source>
        <dbReference type="Proteomes" id="UP000031561"/>
    </source>
</evidence>
<protein>
    <recommendedName>
        <fullName evidence="4">Peptide chain release factor 1</fullName>
    </recommendedName>
</protein>
<dbReference type="RefSeq" id="WP_166276448.1">
    <property type="nucleotide sequence ID" value="NZ_JTHE03000100.1"/>
</dbReference>
<name>A0ABD4T723_9CYAN</name>
<reference evidence="2 3" key="1">
    <citation type="journal article" date="2015" name="Genome Announc.">
        <title>Draft Genome Sequence of Filamentous Marine Cyanobacterium Lyngbya confervoides Strain BDU141951.</title>
        <authorList>
            <person name="Chandrababunaidu M.M."/>
            <person name="Sen D."/>
            <person name="Tripathy S."/>
        </authorList>
    </citation>
    <scope>NUCLEOTIDE SEQUENCE [LARGE SCALE GENOMIC DNA]</scope>
    <source>
        <strain evidence="2 3">BDU141951</strain>
    </source>
</reference>
<feature type="transmembrane region" description="Helical" evidence="1">
    <location>
        <begin position="53"/>
        <end position="71"/>
    </location>
</feature>
<feature type="transmembrane region" description="Helical" evidence="1">
    <location>
        <begin position="12"/>
        <end position="33"/>
    </location>
</feature>
<keyword evidence="1" id="KW-0472">Membrane</keyword>
<evidence type="ECO:0008006" key="4">
    <source>
        <dbReference type="Google" id="ProtNLM"/>
    </source>
</evidence>
<organism evidence="2 3">
    <name type="scientific">Lyngbya confervoides BDU141951</name>
    <dbReference type="NCBI Taxonomy" id="1574623"/>
    <lineage>
        <taxon>Bacteria</taxon>
        <taxon>Bacillati</taxon>
        <taxon>Cyanobacteriota</taxon>
        <taxon>Cyanophyceae</taxon>
        <taxon>Oscillatoriophycideae</taxon>
        <taxon>Oscillatoriales</taxon>
        <taxon>Microcoleaceae</taxon>
        <taxon>Lyngbya</taxon>
    </lineage>
</organism>
<keyword evidence="1" id="KW-0812">Transmembrane</keyword>
<evidence type="ECO:0000313" key="2">
    <source>
        <dbReference type="EMBL" id="MCM1984542.1"/>
    </source>
</evidence>
<dbReference type="EMBL" id="JTHE03000100">
    <property type="protein sequence ID" value="MCM1984542.1"/>
    <property type="molecule type" value="Genomic_DNA"/>
</dbReference>
<evidence type="ECO:0000256" key="1">
    <source>
        <dbReference type="SAM" id="Phobius"/>
    </source>
</evidence>
<dbReference type="Proteomes" id="UP000031561">
    <property type="component" value="Unassembled WGS sequence"/>
</dbReference>
<sequence>MKLKTLPWIAIVRSAALTVITWAIVSAALWFAAQSFPAIETVFSLFLRQPMNLISNLGIGILLGVLAFTLLDNSEGRLTVPMMWFLVLAVTVGMVFYEYVPIRLYRLLAVNFNQPTLVGLVLGVFWKGRRYWR</sequence>
<comment type="caution">
    <text evidence="2">The sequence shown here is derived from an EMBL/GenBank/DDBJ whole genome shotgun (WGS) entry which is preliminary data.</text>
</comment>
<keyword evidence="1" id="KW-1133">Transmembrane helix</keyword>
<gene>
    <name evidence="2" type="ORF">QQ91_0017095</name>
</gene>